<dbReference type="EMBL" id="JAHLOQ010000024">
    <property type="protein sequence ID" value="MBU5336637.1"/>
    <property type="molecule type" value="Genomic_DNA"/>
</dbReference>
<reference evidence="2 3" key="1">
    <citation type="submission" date="2021-06" db="EMBL/GenBank/DDBJ databases">
        <authorList>
            <person name="Sun Q."/>
            <person name="Li D."/>
        </authorList>
    </citation>
    <scope>NUCLEOTIDE SEQUENCE [LARGE SCALE GENOMIC DNA]</scope>
    <source>
        <strain evidence="2 3">N19</strain>
    </source>
</reference>
<proteinExistence type="predicted"/>
<name>A0ABS6DXS3_9FIRM</name>
<dbReference type="PANTHER" id="PTHR34504">
    <property type="entry name" value="ANTITOXIN HICB"/>
    <property type="match status" value="1"/>
</dbReference>
<dbReference type="InterPro" id="IPR031807">
    <property type="entry name" value="HicB-like"/>
</dbReference>
<organism evidence="2 3">
    <name type="scientific">Intestinibacter bartlettii</name>
    <dbReference type="NCBI Taxonomy" id="261299"/>
    <lineage>
        <taxon>Bacteria</taxon>
        <taxon>Bacillati</taxon>
        <taxon>Bacillota</taxon>
        <taxon>Clostridia</taxon>
        <taxon>Peptostreptococcales</taxon>
        <taxon>Peptostreptococcaceae</taxon>
        <taxon>Intestinibacter</taxon>
    </lineage>
</organism>
<protein>
    <submittedName>
        <fullName evidence="2">Type II toxin-antitoxin system HicB family antitoxin</fullName>
    </submittedName>
</protein>
<dbReference type="InterPro" id="IPR051404">
    <property type="entry name" value="TA_system_antitoxin"/>
</dbReference>
<evidence type="ECO:0000313" key="2">
    <source>
        <dbReference type="EMBL" id="MBU5336637.1"/>
    </source>
</evidence>
<dbReference type="Proteomes" id="UP001196301">
    <property type="component" value="Unassembled WGS sequence"/>
</dbReference>
<sequence>MSVKDKYIYPAIFDFDEDGITVTFPDLPGCITCGDSQEEAFRNAKEVLELYMYGLEQDEEEIPEPSQINLIKTEDTQSIVLIDIWMIPVRDQMKNRCVKKTLTIPKWLNDIAMENKVNCSAILQSALKEYLGI</sequence>
<accession>A0ABS6DXS3</accession>
<gene>
    <name evidence="2" type="ORF">KQI20_09315</name>
</gene>
<evidence type="ECO:0000259" key="1">
    <source>
        <dbReference type="Pfam" id="PF15919"/>
    </source>
</evidence>
<dbReference type="Pfam" id="PF15919">
    <property type="entry name" value="HicB_lk_antitox"/>
    <property type="match status" value="1"/>
</dbReference>
<comment type="caution">
    <text evidence="2">The sequence shown here is derived from an EMBL/GenBank/DDBJ whole genome shotgun (WGS) entry which is preliminary data.</text>
</comment>
<keyword evidence="3" id="KW-1185">Reference proteome</keyword>
<evidence type="ECO:0000313" key="3">
    <source>
        <dbReference type="Proteomes" id="UP001196301"/>
    </source>
</evidence>
<dbReference type="PANTHER" id="PTHR34504:SF2">
    <property type="entry name" value="UPF0150 PROTEIN SSL0259"/>
    <property type="match status" value="1"/>
</dbReference>
<dbReference type="RefSeq" id="WP_216570073.1">
    <property type="nucleotide sequence ID" value="NZ_JAHLOQ010000024.1"/>
</dbReference>
<feature type="domain" description="HicB-like antitoxin of toxin-antitoxin system" evidence="1">
    <location>
        <begin position="9"/>
        <end position="112"/>
    </location>
</feature>